<evidence type="ECO:0000313" key="2">
    <source>
        <dbReference type="Proteomes" id="UP000249393"/>
    </source>
</evidence>
<gene>
    <name evidence="1" type="ORF">DI526_20970</name>
</gene>
<protein>
    <submittedName>
        <fullName evidence="1">Uncharacterized protein</fullName>
    </submittedName>
</protein>
<sequence>MSKSLSRRIGPINYWPAVDADFQLPWPLVHLIDRSLAAPLMPGITKEARHYMLQTRLHALGVGLGYQSQIEVCTGHRRFIAQGRFDVVWTHDPAKNDGFLEKPIIFEIDSRWKHESALKLGRVGEEALKLWVYYGNRPAPPEPAEPGFRRLNILRIQPWRLGVKEARSVRLSTPGAWPDPLYPQMASSARRP</sequence>
<organism evidence="1 2">
    <name type="scientific">Caulobacter segnis</name>
    <dbReference type="NCBI Taxonomy" id="88688"/>
    <lineage>
        <taxon>Bacteria</taxon>
        <taxon>Pseudomonadati</taxon>
        <taxon>Pseudomonadota</taxon>
        <taxon>Alphaproteobacteria</taxon>
        <taxon>Caulobacterales</taxon>
        <taxon>Caulobacteraceae</taxon>
        <taxon>Caulobacter</taxon>
    </lineage>
</organism>
<reference evidence="1 2" key="1">
    <citation type="submission" date="2017-08" db="EMBL/GenBank/DDBJ databases">
        <title>Infants hospitalized years apart are colonized by the same room-sourced microbial strains.</title>
        <authorList>
            <person name="Brooks B."/>
            <person name="Olm M.R."/>
            <person name="Firek B.A."/>
            <person name="Baker R."/>
            <person name="Thomas B.C."/>
            <person name="Morowitz M.J."/>
            <person name="Banfield J.F."/>
        </authorList>
    </citation>
    <scope>NUCLEOTIDE SEQUENCE [LARGE SCALE GENOMIC DNA]</scope>
    <source>
        <strain evidence="1">S2_003_000_R2_4</strain>
    </source>
</reference>
<proteinExistence type="predicted"/>
<dbReference type="Proteomes" id="UP000249393">
    <property type="component" value="Unassembled WGS sequence"/>
</dbReference>
<dbReference type="AlphaFoldDB" id="A0A2W5V2R1"/>
<comment type="caution">
    <text evidence="1">The sequence shown here is derived from an EMBL/GenBank/DDBJ whole genome shotgun (WGS) entry which is preliminary data.</text>
</comment>
<dbReference type="RefSeq" id="WP_304282341.1">
    <property type="nucleotide sequence ID" value="NZ_QFQZ01000103.1"/>
</dbReference>
<dbReference type="EMBL" id="QFQZ01000103">
    <property type="protein sequence ID" value="PZR30996.1"/>
    <property type="molecule type" value="Genomic_DNA"/>
</dbReference>
<accession>A0A2W5V2R1</accession>
<evidence type="ECO:0000313" key="1">
    <source>
        <dbReference type="EMBL" id="PZR30996.1"/>
    </source>
</evidence>
<name>A0A2W5V2R1_9CAUL</name>